<sequence length="296" mass="33465">MDWDKLKVFHAAAEAGSFTHAGDVLGLSQSAVSRQVSALEGDLRTPLFHRHARGLILTEQGEMLFRTTQDVMLKLEAAMGALSDSREKPNGELRLTTTVGLGTYWLTPRIGEFLDLYPDMRLKLLLTEQELDLGMREADVALRMRQPEQGDLIQRRLFTVHFHAYAAPEYIKRFGQPRSIEEIDRHRIISFGGTAGSFLQAINWLNTVGRDPKDPREPVFEVNNLGGVKTAVERGVGLAVLPDYLVGRESTLVQVLPDAEMPQLETYFVYPEEMKNLARIQVLRDFLVSKAQRWAF</sequence>
<proteinExistence type="inferred from homology"/>
<dbReference type="RefSeq" id="WP_068291406.1">
    <property type="nucleotide sequence ID" value="NZ_PUEJ01000004.1"/>
</dbReference>
<protein>
    <submittedName>
        <fullName evidence="6">LysR family transcriptional regulator</fullName>
    </submittedName>
</protein>
<dbReference type="InterPro" id="IPR005119">
    <property type="entry name" value="LysR_subst-bd"/>
</dbReference>
<keyword evidence="7" id="KW-1185">Reference proteome</keyword>
<evidence type="ECO:0000256" key="3">
    <source>
        <dbReference type="ARBA" id="ARBA00023125"/>
    </source>
</evidence>
<dbReference type="OrthoDB" id="7624726at2"/>
<dbReference type="Gene3D" id="1.10.10.10">
    <property type="entry name" value="Winged helix-like DNA-binding domain superfamily/Winged helix DNA-binding domain"/>
    <property type="match status" value="1"/>
</dbReference>
<dbReference type="SUPFAM" id="SSF46785">
    <property type="entry name" value="Winged helix' DNA-binding domain"/>
    <property type="match status" value="1"/>
</dbReference>
<evidence type="ECO:0000256" key="4">
    <source>
        <dbReference type="ARBA" id="ARBA00023163"/>
    </source>
</evidence>
<comment type="caution">
    <text evidence="6">The sequence shown here is derived from an EMBL/GenBank/DDBJ whole genome shotgun (WGS) entry which is preliminary data.</text>
</comment>
<gene>
    <name evidence="6" type="ORF">C5L14_11675</name>
</gene>
<evidence type="ECO:0000256" key="1">
    <source>
        <dbReference type="ARBA" id="ARBA00009437"/>
    </source>
</evidence>
<evidence type="ECO:0000256" key="2">
    <source>
        <dbReference type="ARBA" id="ARBA00023015"/>
    </source>
</evidence>
<keyword evidence="2" id="KW-0805">Transcription regulation</keyword>
<evidence type="ECO:0000259" key="5">
    <source>
        <dbReference type="PROSITE" id="PS50931"/>
    </source>
</evidence>
<dbReference type="GO" id="GO:0043565">
    <property type="term" value="F:sequence-specific DNA binding"/>
    <property type="evidence" value="ECO:0007669"/>
    <property type="project" value="TreeGrafter"/>
</dbReference>
<dbReference type="CDD" id="cd08422">
    <property type="entry name" value="PBP2_CrgA_like"/>
    <property type="match status" value="1"/>
</dbReference>
<reference evidence="6 7" key="1">
    <citation type="submission" date="2018-02" db="EMBL/GenBank/DDBJ databases">
        <title>Whole genome sequencing of endophytic bacterium.</title>
        <authorList>
            <person name="Eedara R."/>
            <person name="Podile A.R."/>
        </authorList>
    </citation>
    <scope>NUCLEOTIDE SEQUENCE [LARGE SCALE GENOMIC DNA]</scope>
    <source>
        <strain evidence="6 7">RP1T</strain>
    </source>
</reference>
<dbReference type="PRINTS" id="PR00039">
    <property type="entry name" value="HTHLYSR"/>
</dbReference>
<evidence type="ECO:0000313" key="7">
    <source>
        <dbReference type="Proteomes" id="UP000237682"/>
    </source>
</evidence>
<dbReference type="Pfam" id="PF00126">
    <property type="entry name" value="HTH_1"/>
    <property type="match status" value="1"/>
</dbReference>
<dbReference type="Pfam" id="PF03466">
    <property type="entry name" value="LysR_substrate"/>
    <property type="match status" value="1"/>
</dbReference>
<dbReference type="InterPro" id="IPR000847">
    <property type="entry name" value="LysR_HTH_N"/>
</dbReference>
<dbReference type="AlphaFoldDB" id="A0A2S9QD56"/>
<dbReference type="PANTHER" id="PTHR30537:SF20">
    <property type="entry name" value="TRANSCRIPTIONAL REGULATORY PROTEIN"/>
    <property type="match status" value="1"/>
</dbReference>
<dbReference type="Gene3D" id="3.40.190.290">
    <property type="match status" value="1"/>
</dbReference>
<name>A0A2S9QD56_9HYPH</name>
<accession>A0A2S9QD56</accession>
<dbReference type="InterPro" id="IPR036390">
    <property type="entry name" value="WH_DNA-bd_sf"/>
</dbReference>
<dbReference type="EMBL" id="PUEJ01000004">
    <property type="protein sequence ID" value="PRH87283.1"/>
    <property type="molecule type" value="Genomic_DNA"/>
</dbReference>
<dbReference type="InterPro" id="IPR058163">
    <property type="entry name" value="LysR-type_TF_proteobact-type"/>
</dbReference>
<dbReference type="InterPro" id="IPR036388">
    <property type="entry name" value="WH-like_DNA-bd_sf"/>
</dbReference>
<dbReference type="PROSITE" id="PS50931">
    <property type="entry name" value="HTH_LYSR"/>
    <property type="match status" value="1"/>
</dbReference>
<dbReference type="Proteomes" id="UP000237682">
    <property type="component" value="Unassembled WGS sequence"/>
</dbReference>
<evidence type="ECO:0000313" key="6">
    <source>
        <dbReference type="EMBL" id="PRH87283.1"/>
    </source>
</evidence>
<dbReference type="GO" id="GO:0006351">
    <property type="term" value="P:DNA-templated transcription"/>
    <property type="evidence" value="ECO:0007669"/>
    <property type="project" value="TreeGrafter"/>
</dbReference>
<dbReference type="FunFam" id="1.10.10.10:FF:000001">
    <property type="entry name" value="LysR family transcriptional regulator"/>
    <property type="match status" value="1"/>
</dbReference>
<dbReference type="SUPFAM" id="SSF53850">
    <property type="entry name" value="Periplasmic binding protein-like II"/>
    <property type="match status" value="1"/>
</dbReference>
<keyword evidence="4" id="KW-0804">Transcription</keyword>
<dbReference type="GO" id="GO:0003700">
    <property type="term" value="F:DNA-binding transcription factor activity"/>
    <property type="evidence" value="ECO:0007669"/>
    <property type="project" value="InterPro"/>
</dbReference>
<keyword evidence="3" id="KW-0238">DNA-binding</keyword>
<dbReference type="PANTHER" id="PTHR30537">
    <property type="entry name" value="HTH-TYPE TRANSCRIPTIONAL REGULATOR"/>
    <property type="match status" value="1"/>
</dbReference>
<organism evidence="6 7">
    <name type="scientific">Labrys okinawensis</name>
    <dbReference type="NCBI Taxonomy" id="346911"/>
    <lineage>
        <taxon>Bacteria</taxon>
        <taxon>Pseudomonadati</taxon>
        <taxon>Pseudomonadota</taxon>
        <taxon>Alphaproteobacteria</taxon>
        <taxon>Hyphomicrobiales</taxon>
        <taxon>Xanthobacteraceae</taxon>
        <taxon>Labrys</taxon>
    </lineage>
</organism>
<feature type="domain" description="HTH lysR-type" evidence="5">
    <location>
        <begin position="1"/>
        <end position="58"/>
    </location>
</feature>
<comment type="similarity">
    <text evidence="1">Belongs to the LysR transcriptional regulatory family.</text>
</comment>